<name>A0A0P6YUJ1_9CHLR</name>
<dbReference type="Pfam" id="PF02683">
    <property type="entry name" value="DsbD_TM"/>
    <property type="match status" value="1"/>
</dbReference>
<feature type="transmembrane region" description="Helical" evidence="6">
    <location>
        <begin position="251"/>
        <end position="272"/>
    </location>
</feature>
<dbReference type="RefSeq" id="WP_054534062.1">
    <property type="nucleotide sequence ID" value="NZ_LGKP01000015.1"/>
</dbReference>
<dbReference type="OrthoDB" id="9803065at2"/>
<feature type="domain" description="Cytochrome C biogenesis protein transmembrane" evidence="7">
    <location>
        <begin position="45"/>
        <end position="227"/>
    </location>
</feature>
<dbReference type="InterPro" id="IPR003834">
    <property type="entry name" value="Cyt_c_assmbl_TM_dom"/>
</dbReference>
<evidence type="ECO:0000256" key="4">
    <source>
        <dbReference type="ARBA" id="ARBA00022989"/>
    </source>
</evidence>
<comment type="similarity">
    <text evidence="2">Belongs to the DsbD family.</text>
</comment>
<dbReference type="InterPro" id="IPR051790">
    <property type="entry name" value="Cytochrome_c-biogenesis_DsbD"/>
</dbReference>
<dbReference type="STRING" id="70996.SE18_08745"/>
<evidence type="ECO:0000256" key="5">
    <source>
        <dbReference type="ARBA" id="ARBA00023136"/>
    </source>
</evidence>
<feature type="transmembrane region" description="Helical" evidence="6">
    <location>
        <begin position="132"/>
        <end position="155"/>
    </location>
</feature>
<evidence type="ECO:0000256" key="6">
    <source>
        <dbReference type="SAM" id="Phobius"/>
    </source>
</evidence>
<keyword evidence="3 6" id="KW-0812">Transmembrane</keyword>
<dbReference type="GO" id="GO:0016020">
    <property type="term" value="C:membrane"/>
    <property type="evidence" value="ECO:0007669"/>
    <property type="project" value="UniProtKB-SubCell"/>
</dbReference>
<keyword evidence="4 6" id="KW-1133">Transmembrane helix</keyword>
<evidence type="ECO:0000313" key="8">
    <source>
        <dbReference type="EMBL" id="KPL88769.1"/>
    </source>
</evidence>
<sequence>MQQAQTQRQPSRLFTMAMIGLAVFVVAAILLIGVAQGGQNVITLAVPAFMAGVLSFLSPCTLPVLPAYFAWTFGINSAGEESVAQKRQRTIISSLAFFAGLATTMVVLGMAITATSQAIRGISSNKDLFAQIGGVIIIVMGVMSIFGIGFTGANIKRSSSATVGSAYLYGLTFALGWTACIGPILGAILTLLISTGASIIAGATLTFIYVLGLALPLMIVATFFNKLGQGSKGWKILRGRALEFNIGKRTIILHSTSVISGILLIAVGILLVTGQMSTLNDIALDNPISKWANNVQYDIQNFFTGE</sequence>
<dbReference type="PATRIC" id="fig|70996.4.peg.4300"/>
<comment type="subcellular location">
    <subcellularLocation>
        <location evidence="1">Membrane</location>
        <topology evidence="1">Multi-pass membrane protein</topology>
    </subcellularLocation>
</comment>
<organism evidence="8 9">
    <name type="scientific">Herpetosiphon geysericola</name>
    <dbReference type="NCBI Taxonomy" id="70996"/>
    <lineage>
        <taxon>Bacteria</taxon>
        <taxon>Bacillati</taxon>
        <taxon>Chloroflexota</taxon>
        <taxon>Chloroflexia</taxon>
        <taxon>Herpetosiphonales</taxon>
        <taxon>Herpetosiphonaceae</taxon>
        <taxon>Herpetosiphon</taxon>
    </lineage>
</organism>
<accession>A0A0P6YUJ1</accession>
<evidence type="ECO:0000256" key="1">
    <source>
        <dbReference type="ARBA" id="ARBA00004141"/>
    </source>
</evidence>
<proteinExistence type="inferred from homology"/>
<keyword evidence="5 6" id="KW-0472">Membrane</keyword>
<evidence type="ECO:0000256" key="2">
    <source>
        <dbReference type="ARBA" id="ARBA00006143"/>
    </source>
</evidence>
<comment type="caution">
    <text evidence="8">The sequence shown here is derived from an EMBL/GenBank/DDBJ whole genome shotgun (WGS) entry which is preliminary data.</text>
</comment>
<evidence type="ECO:0000313" key="9">
    <source>
        <dbReference type="Proteomes" id="UP000050277"/>
    </source>
</evidence>
<feature type="transmembrane region" description="Helical" evidence="6">
    <location>
        <begin position="41"/>
        <end position="71"/>
    </location>
</feature>
<reference evidence="8 9" key="1">
    <citation type="submission" date="2015-07" db="EMBL/GenBank/DDBJ databases">
        <title>Whole genome sequence of Herpetosiphon geysericola DSM 7119.</title>
        <authorList>
            <person name="Hemp J."/>
            <person name="Ward L.M."/>
            <person name="Pace L.A."/>
            <person name="Fischer W.W."/>
        </authorList>
    </citation>
    <scope>NUCLEOTIDE SEQUENCE [LARGE SCALE GENOMIC DNA]</scope>
    <source>
        <strain evidence="8 9">DSM 7119</strain>
    </source>
</reference>
<evidence type="ECO:0000256" key="3">
    <source>
        <dbReference type="ARBA" id="ARBA00022692"/>
    </source>
</evidence>
<evidence type="ECO:0000259" key="7">
    <source>
        <dbReference type="Pfam" id="PF02683"/>
    </source>
</evidence>
<feature type="transmembrane region" description="Helical" evidence="6">
    <location>
        <begin position="199"/>
        <end position="224"/>
    </location>
</feature>
<feature type="transmembrane region" description="Helical" evidence="6">
    <location>
        <begin position="12"/>
        <end position="35"/>
    </location>
</feature>
<dbReference type="PANTHER" id="PTHR31272:SF4">
    <property type="entry name" value="CYTOCHROME C-TYPE BIOGENESIS PROTEIN HI_1454-RELATED"/>
    <property type="match status" value="1"/>
</dbReference>
<gene>
    <name evidence="8" type="ORF">SE18_08745</name>
</gene>
<feature type="transmembrane region" description="Helical" evidence="6">
    <location>
        <begin position="91"/>
        <end position="112"/>
    </location>
</feature>
<dbReference type="GO" id="GO:0017004">
    <property type="term" value="P:cytochrome complex assembly"/>
    <property type="evidence" value="ECO:0007669"/>
    <property type="project" value="InterPro"/>
</dbReference>
<dbReference type="Proteomes" id="UP000050277">
    <property type="component" value="Unassembled WGS sequence"/>
</dbReference>
<feature type="transmembrane region" description="Helical" evidence="6">
    <location>
        <begin position="167"/>
        <end position="193"/>
    </location>
</feature>
<keyword evidence="9" id="KW-1185">Reference proteome</keyword>
<protein>
    <recommendedName>
        <fullName evidence="7">Cytochrome C biogenesis protein transmembrane domain-containing protein</fullName>
    </recommendedName>
</protein>
<dbReference type="AlphaFoldDB" id="A0A0P6YUJ1"/>
<dbReference type="PANTHER" id="PTHR31272">
    <property type="entry name" value="CYTOCHROME C-TYPE BIOGENESIS PROTEIN HI_1454-RELATED"/>
    <property type="match status" value="1"/>
</dbReference>
<dbReference type="EMBL" id="LGKP01000015">
    <property type="protein sequence ID" value="KPL88769.1"/>
    <property type="molecule type" value="Genomic_DNA"/>
</dbReference>